<feature type="domain" description="Dynein heavy chain tail" evidence="1">
    <location>
        <begin position="1"/>
        <end position="96"/>
    </location>
</feature>
<protein>
    <submittedName>
        <fullName evidence="2">DYH10 protein</fullName>
    </submittedName>
</protein>
<comment type="caution">
    <text evidence="2">The sequence shown here is derived from an EMBL/GenBank/DDBJ whole genome shotgun (WGS) entry which is preliminary data.</text>
</comment>
<feature type="non-terminal residue" evidence="2">
    <location>
        <position position="1"/>
    </location>
</feature>
<accession>A0A7L3UT46</accession>
<gene>
    <name evidence="2" type="primary">Dnah10_0</name>
    <name evidence="2" type="ORF">MOLATE_R17545</name>
</gene>
<keyword evidence="3" id="KW-1185">Reference proteome</keyword>
<reference evidence="2 3" key="1">
    <citation type="submission" date="2019-09" db="EMBL/GenBank/DDBJ databases">
        <title>Bird 10,000 Genomes (B10K) Project - Family phase.</title>
        <authorList>
            <person name="Zhang G."/>
        </authorList>
    </citation>
    <scope>NUCLEOTIDE SEQUENCE [LARGE SCALE GENOMIC DNA]</scope>
    <source>
        <strain evidence="2">OUT-0049</strain>
        <tissue evidence="2">Muscle</tissue>
    </source>
</reference>
<dbReference type="Proteomes" id="UP000553862">
    <property type="component" value="Unassembled WGS sequence"/>
</dbReference>
<name>A0A7L3UT46_MOLAT</name>
<dbReference type="AlphaFoldDB" id="A0A7L3UT46"/>
<evidence type="ECO:0000313" key="3">
    <source>
        <dbReference type="Proteomes" id="UP000553862"/>
    </source>
</evidence>
<proteinExistence type="predicted"/>
<organism evidence="2 3">
    <name type="scientific">Molothrus ater</name>
    <name type="common">Brown-headed cowbird</name>
    <dbReference type="NCBI Taxonomy" id="84834"/>
    <lineage>
        <taxon>Eukaryota</taxon>
        <taxon>Metazoa</taxon>
        <taxon>Chordata</taxon>
        <taxon>Craniata</taxon>
        <taxon>Vertebrata</taxon>
        <taxon>Euteleostomi</taxon>
        <taxon>Archelosauria</taxon>
        <taxon>Archosauria</taxon>
        <taxon>Dinosauria</taxon>
        <taxon>Saurischia</taxon>
        <taxon>Theropoda</taxon>
        <taxon>Coelurosauria</taxon>
        <taxon>Aves</taxon>
        <taxon>Neognathae</taxon>
        <taxon>Neoaves</taxon>
        <taxon>Telluraves</taxon>
        <taxon>Australaves</taxon>
        <taxon>Passeriformes</taxon>
        <taxon>Passeroidea</taxon>
        <taxon>Icteridae</taxon>
        <taxon>Molothrus</taxon>
    </lineage>
</organism>
<dbReference type="Pfam" id="PF08385">
    <property type="entry name" value="DHC_N1"/>
    <property type="match status" value="1"/>
</dbReference>
<sequence length="96" mass="11044">VQQIYLQVTKKMEEYEAQKYRQWRERAEHVIPLLLKDTLLTLVTDEAATNVNPETSEQSSATDEPVSVRKSVGFALNFSPEIQEIITEAKYMEQLG</sequence>
<dbReference type="EMBL" id="VZUF01013927">
    <property type="protein sequence ID" value="NXV54406.1"/>
    <property type="molecule type" value="Genomic_DNA"/>
</dbReference>
<evidence type="ECO:0000259" key="1">
    <source>
        <dbReference type="Pfam" id="PF08385"/>
    </source>
</evidence>
<dbReference type="InterPro" id="IPR013594">
    <property type="entry name" value="Dynein_heavy_tail"/>
</dbReference>
<evidence type="ECO:0000313" key="2">
    <source>
        <dbReference type="EMBL" id="NXV54406.1"/>
    </source>
</evidence>
<feature type="non-terminal residue" evidence="2">
    <location>
        <position position="96"/>
    </location>
</feature>